<feature type="region of interest" description="Disordered" evidence="4">
    <location>
        <begin position="1059"/>
        <end position="1103"/>
    </location>
</feature>
<evidence type="ECO:0000256" key="3">
    <source>
        <dbReference type="SAM" id="Coils"/>
    </source>
</evidence>
<feature type="region of interest" description="Disordered" evidence="4">
    <location>
        <begin position="181"/>
        <end position="201"/>
    </location>
</feature>
<name>A0ABM5G0Q2_9SAUR</name>
<evidence type="ECO:0000313" key="5">
    <source>
        <dbReference type="Proteomes" id="UP001652642"/>
    </source>
</evidence>
<keyword evidence="5" id="KW-1185">Reference proteome</keyword>
<dbReference type="PANTHER" id="PTHR22461:SF2">
    <property type="entry name" value="SERINE-RICH COILED-COIL DOMAIN-CONTAINING PROTEIN 2"/>
    <property type="match status" value="1"/>
</dbReference>
<feature type="region of interest" description="Disordered" evidence="4">
    <location>
        <begin position="951"/>
        <end position="975"/>
    </location>
</feature>
<feature type="compositionally biased region" description="Polar residues" evidence="4">
    <location>
        <begin position="351"/>
        <end position="362"/>
    </location>
</feature>
<feature type="compositionally biased region" description="Basic and acidic residues" evidence="4">
    <location>
        <begin position="87"/>
        <end position="98"/>
    </location>
</feature>
<feature type="region of interest" description="Disordered" evidence="4">
    <location>
        <begin position="76"/>
        <end position="104"/>
    </location>
</feature>
<feature type="region of interest" description="Disordered" evidence="4">
    <location>
        <begin position="1"/>
        <end position="23"/>
    </location>
</feature>
<reference evidence="6" key="1">
    <citation type="submission" date="2025-08" db="UniProtKB">
        <authorList>
            <consortium name="RefSeq"/>
        </authorList>
    </citation>
    <scope>IDENTIFICATION</scope>
</reference>
<feature type="region of interest" description="Disordered" evidence="4">
    <location>
        <begin position="891"/>
        <end position="916"/>
    </location>
</feature>
<evidence type="ECO:0000256" key="2">
    <source>
        <dbReference type="ARBA" id="ARBA00023054"/>
    </source>
</evidence>
<proteinExistence type="inferred from homology"/>
<feature type="compositionally biased region" description="Polar residues" evidence="4">
    <location>
        <begin position="951"/>
        <end position="961"/>
    </location>
</feature>
<accession>A0ABM5G0Q2</accession>
<feature type="compositionally biased region" description="Polar residues" evidence="4">
    <location>
        <begin position="1059"/>
        <end position="1080"/>
    </location>
</feature>
<feature type="region of interest" description="Disordered" evidence="4">
    <location>
        <begin position="351"/>
        <end position="374"/>
    </location>
</feature>
<evidence type="ECO:0000256" key="4">
    <source>
        <dbReference type="SAM" id="MobiDB-lite"/>
    </source>
</evidence>
<organism evidence="5 6">
    <name type="scientific">Pogona vitticeps</name>
    <name type="common">central bearded dragon</name>
    <dbReference type="NCBI Taxonomy" id="103695"/>
    <lineage>
        <taxon>Eukaryota</taxon>
        <taxon>Metazoa</taxon>
        <taxon>Chordata</taxon>
        <taxon>Craniata</taxon>
        <taxon>Vertebrata</taxon>
        <taxon>Euteleostomi</taxon>
        <taxon>Lepidosauria</taxon>
        <taxon>Squamata</taxon>
        <taxon>Bifurcata</taxon>
        <taxon>Unidentata</taxon>
        <taxon>Episquamata</taxon>
        <taxon>Toxicofera</taxon>
        <taxon>Iguania</taxon>
        <taxon>Acrodonta</taxon>
        <taxon>Agamidae</taxon>
        <taxon>Amphibolurinae</taxon>
        <taxon>Pogona</taxon>
    </lineage>
</organism>
<protein>
    <submittedName>
        <fullName evidence="6">Serine-rich coiled-coil domain-containing protein 2 isoform X4</fullName>
    </submittedName>
</protein>
<feature type="compositionally biased region" description="Basic and acidic residues" evidence="4">
    <location>
        <begin position="363"/>
        <end position="374"/>
    </location>
</feature>
<feature type="compositionally biased region" description="Basic residues" evidence="4">
    <location>
        <begin position="1093"/>
        <end position="1103"/>
    </location>
</feature>
<dbReference type="Proteomes" id="UP001652642">
    <property type="component" value="Chromosome 3"/>
</dbReference>
<evidence type="ECO:0000256" key="1">
    <source>
        <dbReference type="ARBA" id="ARBA00010949"/>
    </source>
</evidence>
<feature type="compositionally biased region" description="Polar residues" evidence="4">
    <location>
        <begin position="1010"/>
        <end position="1024"/>
    </location>
</feature>
<feature type="compositionally biased region" description="Basic and acidic residues" evidence="4">
    <location>
        <begin position="907"/>
        <end position="916"/>
    </location>
</feature>
<sequence>MEDKNHIRTSLGSRLPKYGTKPAGNILQTVPNGTALNLSGNTQSIDKNFSKHNGAVTMSSFSFNWRKSSKCQLGDQISSESSTCHNSSERLTDSEKCPQSEGAVGKDVLRVGSNSAFSKSTKQSNMFVPPTEELNQKSLPGLSSSTKFTKSNLLGRTSYSGLNVPKSHLNGICGSRSTIGLQRSRGNATATQSSSGENLAKSTESIKSCEKMVRSQSFSHSIQSSLLPPASLTRSHSFNRAVDLTRPYQNQHLAIRTSQRSNLLSRSARQMDMRNGNEPLRYGFARTYAALPPSGLKKHTLSNGSGDATSLRFRTGRPSLLKPSSQQFCRKIPVDGSIGKETGNCIVEDSASTNFNGSNHGKGTQENERTKDGETVHNVVESSCKICMDGDVDEISISSLSSSEKNDLSEDFSDDFIDLEDPKRTVKIQEEDVSVQDLEHENGISLNRVSSLKESEKSNCNADEWLDIHMSEDNSESAKHPARSNVISSDMDYRAGSSFELSPSDSSDGTYMWDEEGLEPIGNVHPCGSYESSEMNSIDILNNLDSCDLEDDDLMLDVDLPEDTPCDNVDCENMNHYERPDRNIRQQKEGLWKRAPQRWSQDHYHLGHTDPCARSRNDLNRSCNYVDSPPLGHIEGYGVPSLYPPLRSLPANTVMLDEMTLRHMVQDCTAVKTQLLKMKRILYQNDDSVSLHNITFSLPSSPELQEPEPIFKNEDLLNEITQLKEVLKKKDETIKALEHQLSIRCNCNKESKKSEVAMCAYADKYTQTSWRKNAGGYSAPSFSPWQGSFQGIPRTVPPQRRQRVEELVHYFYDKAWMLLYCGRPQVLQPSSLLPRFTDIAQGKLIKMSPIVARSEHPSQDQQIMDGREYQNAADGSGTNNLNELSTLNTQLYEGKSEKNANSTKNVKGGEKSKDLTSRKFNTLQSHLSSSKSSAHLTTQEMPTKLVLKNSCSRTNQASPPKTSRAAKPPKQNALVPPPVSVAAAAAATVAATAPDGSFVSKEPDILPSSDPAQLQSAPSQSEMNSKSRRTSKLRPPTVSFRPKQTTHPKVMIPLNHQNTCSQTNHSRQLTQAKENMQNEDISVHSGDGVPPNRHSRLPKPKTY</sequence>
<feature type="coiled-coil region" evidence="3">
    <location>
        <begin position="713"/>
        <end position="740"/>
    </location>
</feature>
<evidence type="ECO:0000313" key="6">
    <source>
        <dbReference type="RefSeq" id="XP_072851224.1"/>
    </source>
</evidence>
<keyword evidence="2 3" id="KW-0175">Coiled coil</keyword>
<dbReference type="PANTHER" id="PTHR22461">
    <property type="entry name" value="SERINE-RICH COILED-COIL DOMAIN-CONTAINING PROTEIN 2-RELATED"/>
    <property type="match status" value="1"/>
</dbReference>
<feature type="region of interest" description="Disordered" evidence="4">
    <location>
        <begin position="998"/>
        <end position="1046"/>
    </location>
</feature>
<dbReference type="GeneID" id="110083651"/>
<gene>
    <name evidence="6" type="primary">CCSER2</name>
</gene>
<dbReference type="RefSeq" id="XP_072851224.1">
    <property type="nucleotide sequence ID" value="XM_072995123.1"/>
</dbReference>
<comment type="similarity">
    <text evidence="1">Belongs to the CCSER family.</text>
</comment>
<dbReference type="InterPro" id="IPR029627">
    <property type="entry name" value="CCSER"/>
</dbReference>